<protein>
    <submittedName>
        <fullName evidence="1">Uncharacterized protein</fullName>
    </submittedName>
</protein>
<organism evidence="1 2">
    <name type="scientific">Solanum verrucosum</name>
    <dbReference type="NCBI Taxonomy" id="315347"/>
    <lineage>
        <taxon>Eukaryota</taxon>
        <taxon>Viridiplantae</taxon>
        <taxon>Streptophyta</taxon>
        <taxon>Embryophyta</taxon>
        <taxon>Tracheophyta</taxon>
        <taxon>Spermatophyta</taxon>
        <taxon>Magnoliopsida</taxon>
        <taxon>eudicotyledons</taxon>
        <taxon>Gunneridae</taxon>
        <taxon>Pentapetalae</taxon>
        <taxon>asterids</taxon>
        <taxon>lamiids</taxon>
        <taxon>Solanales</taxon>
        <taxon>Solanaceae</taxon>
        <taxon>Solanoideae</taxon>
        <taxon>Solaneae</taxon>
        <taxon>Solanum</taxon>
    </lineage>
</organism>
<sequence>MQSPTISHWSAVKRILRYLKGSLHDGLFLRPMSDSSLIAFSDVGWISNLDDSRSQHGFALFYGGNLISWFSRKQKVVARSRTEAEYRALALATTKLIWVQ</sequence>
<dbReference type="PANTHER" id="PTHR11439">
    <property type="entry name" value="GAG-POL-RELATED RETROTRANSPOSON"/>
    <property type="match status" value="1"/>
</dbReference>
<dbReference type="Proteomes" id="UP001234989">
    <property type="component" value="Chromosome 9"/>
</dbReference>
<proteinExistence type="predicted"/>
<dbReference type="AlphaFoldDB" id="A0AAF0UGC2"/>
<dbReference type="PANTHER" id="PTHR11439:SF455">
    <property type="entry name" value="RLK (RECEPTOR-LIKE PROTEIN KINASE) 8, PUTATIVE-RELATED"/>
    <property type="match status" value="1"/>
</dbReference>
<dbReference type="EMBL" id="CP133620">
    <property type="protein sequence ID" value="WMV45081.1"/>
    <property type="molecule type" value="Genomic_DNA"/>
</dbReference>
<dbReference type="CDD" id="cd09272">
    <property type="entry name" value="RNase_HI_RT_Ty1"/>
    <property type="match status" value="1"/>
</dbReference>
<evidence type="ECO:0000313" key="1">
    <source>
        <dbReference type="EMBL" id="WMV45081.1"/>
    </source>
</evidence>
<evidence type="ECO:0000313" key="2">
    <source>
        <dbReference type="Proteomes" id="UP001234989"/>
    </source>
</evidence>
<name>A0AAF0UGC2_SOLVR</name>
<gene>
    <name evidence="1" type="ORF">MTR67_038466</name>
</gene>
<reference evidence="1" key="1">
    <citation type="submission" date="2023-08" db="EMBL/GenBank/DDBJ databases">
        <title>A de novo genome assembly of Solanum verrucosum Schlechtendal, a Mexican diploid species geographically isolated from the other diploid A-genome species in potato relatives.</title>
        <authorList>
            <person name="Hosaka K."/>
        </authorList>
    </citation>
    <scope>NUCLEOTIDE SEQUENCE</scope>
    <source>
        <tissue evidence="1">Young leaves</tissue>
    </source>
</reference>
<keyword evidence="2" id="KW-1185">Reference proteome</keyword>
<accession>A0AAF0UGC2</accession>